<dbReference type="CDD" id="cd07984">
    <property type="entry name" value="LPLAT_LABLAT-like"/>
    <property type="match status" value="1"/>
</dbReference>
<dbReference type="Pfam" id="PF03279">
    <property type="entry name" value="Lip_A_acyltrans"/>
    <property type="match status" value="1"/>
</dbReference>
<dbReference type="AlphaFoldDB" id="A0A4Q9JU40"/>
<evidence type="ECO:0000256" key="6">
    <source>
        <dbReference type="ARBA" id="ARBA00023315"/>
    </source>
</evidence>
<keyword evidence="6 8" id="KW-0012">Acyltransferase</keyword>
<dbReference type="GO" id="GO:0005886">
    <property type="term" value="C:plasma membrane"/>
    <property type="evidence" value="ECO:0007669"/>
    <property type="project" value="UniProtKB-SubCell"/>
</dbReference>
<keyword evidence="7" id="KW-1133">Transmembrane helix</keyword>
<reference evidence="8 9" key="1">
    <citation type="submission" date="2018-07" db="EMBL/GenBank/DDBJ databases">
        <title>Campylobacter zealandensis sp. nov., isolated from birds and water in New Zealand.</title>
        <authorList>
            <person name="Wilkinson D.A."/>
            <person name="Biggs P.J."/>
            <person name="French N.P."/>
            <person name="Midwinter A.C."/>
        </authorList>
    </citation>
    <scope>NUCLEOTIDE SEQUENCE [LARGE SCALE GENOMIC DNA]</scope>
    <source>
        <strain evidence="8 9">B423b</strain>
    </source>
</reference>
<dbReference type="OrthoDB" id="9803456at2"/>
<dbReference type="NCBIfam" id="NF006270">
    <property type="entry name" value="PRK08419.1"/>
    <property type="match status" value="1"/>
</dbReference>
<protein>
    <submittedName>
        <fullName evidence="8">Lauroyl acyltransferase</fullName>
    </submittedName>
</protein>
<keyword evidence="7" id="KW-0812">Transmembrane</keyword>
<dbReference type="GO" id="GO:0016746">
    <property type="term" value="F:acyltransferase activity"/>
    <property type="evidence" value="ECO:0007669"/>
    <property type="project" value="UniProtKB-KW"/>
</dbReference>
<keyword evidence="4 8" id="KW-0808">Transferase</keyword>
<evidence type="ECO:0000256" key="7">
    <source>
        <dbReference type="SAM" id="Phobius"/>
    </source>
</evidence>
<feature type="transmembrane region" description="Helical" evidence="7">
    <location>
        <begin position="7"/>
        <end position="27"/>
    </location>
</feature>
<evidence type="ECO:0000256" key="4">
    <source>
        <dbReference type="ARBA" id="ARBA00022679"/>
    </source>
</evidence>
<dbReference type="PANTHER" id="PTHR30606:SF9">
    <property type="entry name" value="LIPID A BIOSYNTHESIS LAUROYLTRANSFERASE"/>
    <property type="match status" value="1"/>
</dbReference>
<keyword evidence="5 7" id="KW-0472">Membrane</keyword>
<evidence type="ECO:0000313" key="9">
    <source>
        <dbReference type="Proteomes" id="UP000292583"/>
    </source>
</evidence>
<dbReference type="Proteomes" id="UP000292583">
    <property type="component" value="Unassembled WGS sequence"/>
</dbReference>
<evidence type="ECO:0000256" key="3">
    <source>
        <dbReference type="ARBA" id="ARBA00022519"/>
    </source>
</evidence>
<accession>A0A4Q9JU40</accession>
<comment type="subcellular location">
    <subcellularLocation>
        <location evidence="1">Cell inner membrane</location>
    </subcellularLocation>
</comment>
<comment type="caution">
    <text evidence="8">The sequence shown here is derived from an EMBL/GenBank/DDBJ whole genome shotgun (WGS) entry which is preliminary data.</text>
</comment>
<dbReference type="RefSeq" id="WP_131164130.1">
    <property type="nucleotide sequence ID" value="NZ_QPGQ01000027.1"/>
</dbReference>
<keyword evidence="9" id="KW-1185">Reference proteome</keyword>
<evidence type="ECO:0000256" key="5">
    <source>
        <dbReference type="ARBA" id="ARBA00023136"/>
    </source>
</evidence>
<dbReference type="GO" id="GO:0009247">
    <property type="term" value="P:glycolipid biosynthetic process"/>
    <property type="evidence" value="ECO:0007669"/>
    <property type="project" value="UniProtKB-ARBA"/>
</dbReference>
<keyword evidence="2" id="KW-1003">Cell membrane</keyword>
<name>A0A4Q9JU40_9BACT</name>
<evidence type="ECO:0000313" key="8">
    <source>
        <dbReference type="EMBL" id="TBR80485.1"/>
    </source>
</evidence>
<evidence type="ECO:0000256" key="1">
    <source>
        <dbReference type="ARBA" id="ARBA00004533"/>
    </source>
</evidence>
<sequence>MKNKDNLYLMIYYILKFIVFIFPNFILDFFAKNIAFIVFCFNKKHRRIIDINLKICFPQKSSKERKKIALKIYQNFAKFGIDCIKNQNTNKEKILKKVVFDDEEILCNALNSNKALILTTAHYGNWELCSLAFSAKFGAMSIVGRKLDSEKMDKILAQNRTQFDIELIDKKGGIKKMFQALKEKRTLGILTDQDCSDNEGIKIDFFDKKVNFLIGASLIAKKTKALLLPAFIYQGNDNKYHIKCFKALDGSIKSLEELTSYQAKCCEEMIKFKPDEYFFFHKRFRSFDKDLYLKVQK</sequence>
<dbReference type="EMBL" id="QPGR01000009">
    <property type="protein sequence ID" value="TBR80485.1"/>
    <property type="molecule type" value="Genomic_DNA"/>
</dbReference>
<organism evidence="8 9">
    <name type="scientific">Campylobacter novaezeelandiae</name>
    <dbReference type="NCBI Taxonomy" id="2267891"/>
    <lineage>
        <taxon>Bacteria</taxon>
        <taxon>Pseudomonadati</taxon>
        <taxon>Campylobacterota</taxon>
        <taxon>Epsilonproteobacteria</taxon>
        <taxon>Campylobacterales</taxon>
        <taxon>Campylobacteraceae</taxon>
        <taxon>Campylobacter</taxon>
    </lineage>
</organism>
<proteinExistence type="predicted"/>
<dbReference type="PANTHER" id="PTHR30606">
    <property type="entry name" value="LIPID A BIOSYNTHESIS LAUROYL ACYLTRANSFERASE"/>
    <property type="match status" value="1"/>
</dbReference>
<dbReference type="InterPro" id="IPR004960">
    <property type="entry name" value="LipA_acyltrans"/>
</dbReference>
<gene>
    <name evidence="8" type="ORF">DU473_05500</name>
</gene>
<keyword evidence="3" id="KW-0997">Cell inner membrane</keyword>
<evidence type="ECO:0000256" key="2">
    <source>
        <dbReference type="ARBA" id="ARBA00022475"/>
    </source>
</evidence>